<dbReference type="RefSeq" id="WP_265466133.1">
    <property type="nucleotide sequence ID" value="NZ_JAPEQW010000046.1"/>
</dbReference>
<evidence type="ECO:0000313" key="2">
    <source>
        <dbReference type="Proteomes" id="UP001209682"/>
    </source>
</evidence>
<comment type="caution">
    <text evidence="1">The sequence shown here is derived from an EMBL/GenBank/DDBJ whole genome shotgun (WGS) entry which is preliminary data.</text>
</comment>
<protein>
    <submittedName>
        <fullName evidence="1">Uncharacterized protein</fullName>
    </submittedName>
</protein>
<sequence>MNAVTATNFEWLGREMRAKTACYEVSVAATGERPPSWDEKIGVFGKMDDELQKDIAYLLANGDFADTTVEHKRIEEHLFKSIYAVADTEKKYKKDELPKICRMIARMELFFFLYDFLEDDYKLQGRLRMAGLLSIMDVKTYQNNWKHYGDAVKQMLVEAKLAANDHIYNYKKQLNIKN</sequence>
<evidence type="ECO:0000313" key="1">
    <source>
        <dbReference type="EMBL" id="MCW8041070.1"/>
    </source>
</evidence>
<dbReference type="Proteomes" id="UP001209682">
    <property type="component" value="Unassembled WGS sequence"/>
</dbReference>
<accession>A0ABT3NQ24</accession>
<gene>
    <name evidence="1" type="ORF">OKC24_18240</name>
</gene>
<proteinExistence type="predicted"/>
<reference evidence="1 2" key="1">
    <citation type="submission" date="2022-11" db="EMBL/GenBank/DDBJ databases">
        <title>Acinetobacter entericus sp. nov., isolated from the gut of the plastic-eating larvae of the Coleoptera insect Zophobas atratus.</title>
        <authorList>
            <person name="Dong X."/>
            <person name="Yang Y."/>
        </authorList>
    </citation>
    <scope>NUCLEOTIDE SEQUENCE [LARGE SCALE GENOMIC DNA]</scope>
    <source>
        <strain evidence="1 2">BIT-DXN8</strain>
    </source>
</reference>
<name>A0ABT3NQ24_9GAMM</name>
<organism evidence="1 2">
    <name type="scientific">Acinetobacter entericus</name>
    <dbReference type="NCBI Taxonomy" id="2989714"/>
    <lineage>
        <taxon>Bacteria</taxon>
        <taxon>Pseudomonadati</taxon>
        <taxon>Pseudomonadota</taxon>
        <taxon>Gammaproteobacteria</taxon>
        <taxon>Moraxellales</taxon>
        <taxon>Moraxellaceae</taxon>
        <taxon>Acinetobacter</taxon>
    </lineage>
</organism>
<keyword evidence="2" id="KW-1185">Reference proteome</keyword>
<dbReference type="EMBL" id="JAPEQW010000046">
    <property type="protein sequence ID" value="MCW8041070.1"/>
    <property type="molecule type" value="Genomic_DNA"/>
</dbReference>